<keyword evidence="4" id="KW-1185">Reference proteome</keyword>
<dbReference type="PANTHER" id="PTHR31807:SF27">
    <property type="entry name" value="QWRF MOTIF-CONTAINING PROTEIN 7"/>
    <property type="match status" value="1"/>
</dbReference>
<dbReference type="AlphaFoldDB" id="A0ABD3E090"/>
<sequence length="366" mass="41094">MNKSNHGKNKQTATTTRGGDSPCLLRSNSGSTALATRLLPEKLYQARFSRTPEKEEKKSNTTAKKSKKKEVADGDVSAGSLVVFLPRSMSKLEVPRRSRSASTSPSAWALSTGRLLSSPMAKSPAPPAKSPVINEKSTKQESKVGGGGGGGRVISGVLKYFRQKKVSPVLEEEYHQYRVTYNRLMQWRFANARREASMATVRRVAQRKVLNVWGTICAIRNLIVAKRSLIQKLKHKMKVYHIVNSEMRLLNEWCKLEPRNVQAVGRVVRKLSAISLCLPVDENAEANTMGVYDAISGAVEVMDNMKIMILNMNWQVERTCFLLTELSVMLKQHQHLFHELEKRVTVVASLQVEEKSLRAHHFQLIK</sequence>
<dbReference type="EMBL" id="JAVIJP010000009">
    <property type="protein sequence ID" value="KAL3647506.1"/>
    <property type="molecule type" value="Genomic_DNA"/>
</dbReference>
<accession>A0ABD3E090</accession>
<feature type="region of interest" description="Disordered" evidence="2">
    <location>
        <begin position="1"/>
        <end position="72"/>
    </location>
</feature>
<evidence type="ECO:0008006" key="5">
    <source>
        <dbReference type="Google" id="ProtNLM"/>
    </source>
</evidence>
<evidence type="ECO:0000313" key="4">
    <source>
        <dbReference type="Proteomes" id="UP001632038"/>
    </source>
</evidence>
<dbReference type="InterPro" id="IPR007573">
    <property type="entry name" value="QWRF"/>
</dbReference>
<feature type="region of interest" description="Disordered" evidence="2">
    <location>
        <begin position="117"/>
        <end position="149"/>
    </location>
</feature>
<evidence type="ECO:0000313" key="3">
    <source>
        <dbReference type="EMBL" id="KAL3647506.1"/>
    </source>
</evidence>
<protein>
    <recommendedName>
        <fullName evidence="5">QWRF motif-containing protein 7</fullName>
    </recommendedName>
</protein>
<name>A0ABD3E090_9LAMI</name>
<comment type="similarity">
    <text evidence="1">Belongs to the QWRF family.</text>
</comment>
<feature type="compositionally biased region" description="Basic and acidic residues" evidence="2">
    <location>
        <begin position="50"/>
        <end position="59"/>
    </location>
</feature>
<dbReference type="PANTHER" id="PTHR31807">
    <property type="entry name" value="AUGMIN FAMILY MEMBER"/>
    <property type="match status" value="1"/>
</dbReference>
<proteinExistence type="inferred from homology"/>
<dbReference type="Proteomes" id="UP001632038">
    <property type="component" value="Unassembled WGS sequence"/>
</dbReference>
<dbReference type="Pfam" id="PF04484">
    <property type="entry name" value="QWRF"/>
    <property type="match status" value="1"/>
</dbReference>
<comment type="caution">
    <text evidence="3">The sequence shown here is derived from an EMBL/GenBank/DDBJ whole genome shotgun (WGS) entry which is preliminary data.</text>
</comment>
<evidence type="ECO:0000256" key="1">
    <source>
        <dbReference type="ARBA" id="ARBA00010016"/>
    </source>
</evidence>
<reference evidence="4" key="1">
    <citation type="journal article" date="2024" name="IScience">
        <title>Strigolactones Initiate the Formation of Haustorium-like Structures in Castilleja.</title>
        <authorList>
            <person name="Buerger M."/>
            <person name="Peterson D."/>
            <person name="Chory J."/>
        </authorList>
    </citation>
    <scope>NUCLEOTIDE SEQUENCE [LARGE SCALE GENOMIC DNA]</scope>
</reference>
<gene>
    <name evidence="3" type="ORF">CASFOL_008474</name>
</gene>
<organism evidence="3 4">
    <name type="scientific">Castilleja foliolosa</name>
    <dbReference type="NCBI Taxonomy" id="1961234"/>
    <lineage>
        <taxon>Eukaryota</taxon>
        <taxon>Viridiplantae</taxon>
        <taxon>Streptophyta</taxon>
        <taxon>Embryophyta</taxon>
        <taxon>Tracheophyta</taxon>
        <taxon>Spermatophyta</taxon>
        <taxon>Magnoliopsida</taxon>
        <taxon>eudicotyledons</taxon>
        <taxon>Gunneridae</taxon>
        <taxon>Pentapetalae</taxon>
        <taxon>asterids</taxon>
        <taxon>lamiids</taxon>
        <taxon>Lamiales</taxon>
        <taxon>Orobanchaceae</taxon>
        <taxon>Pedicularideae</taxon>
        <taxon>Castillejinae</taxon>
        <taxon>Castilleja</taxon>
    </lineage>
</organism>
<evidence type="ECO:0000256" key="2">
    <source>
        <dbReference type="SAM" id="MobiDB-lite"/>
    </source>
</evidence>